<gene>
    <name evidence="3" type="ORF">FC21_GL000829</name>
</gene>
<dbReference type="STRING" id="417373.GCA_001570685_00931"/>
<dbReference type="RefSeq" id="WP_056995429.1">
    <property type="nucleotide sequence ID" value="NZ_AZGC01000020.1"/>
</dbReference>
<feature type="transmembrane region" description="Helical" evidence="1">
    <location>
        <begin position="380"/>
        <end position="398"/>
    </location>
</feature>
<dbReference type="Pfam" id="PF10131">
    <property type="entry name" value="PTPS_related"/>
    <property type="match status" value="1"/>
</dbReference>
<feature type="transmembrane region" description="Helical" evidence="1">
    <location>
        <begin position="12"/>
        <end position="34"/>
    </location>
</feature>
<evidence type="ECO:0000256" key="1">
    <source>
        <dbReference type="SAM" id="Phobius"/>
    </source>
</evidence>
<feature type="transmembrane region" description="Helical" evidence="1">
    <location>
        <begin position="292"/>
        <end position="311"/>
    </location>
</feature>
<keyword evidence="4" id="KW-1185">Reference proteome</keyword>
<dbReference type="Proteomes" id="UP000051084">
    <property type="component" value="Unassembled WGS sequence"/>
</dbReference>
<dbReference type="EMBL" id="AZGC01000020">
    <property type="protein sequence ID" value="KRL95241.1"/>
    <property type="molecule type" value="Genomic_DNA"/>
</dbReference>
<sequence length="567" mass="65049">MIEINNLKIKKLLKNILFIIIYVILSVLFIYQMVKSGAINNGDDAYFHVERILEIRESLKVGNPLPYLYSYTNGRMGYPLGIFYPEITLIPIATISFLFKNIVTGIYVGIAGYTFLTFIIFHFVIKKIGMSNRAAVIGAILYTFSTYRTIDAFTRFAMGEYLAMTFLPLAFFGFYSILHGEYKEWKYLSIGMIGILLSHILSAFIVALCIAVIFLFLIYFLNEKLKIIKSMILSVIVSILGSLIFLVPFIEQLMFQKYNRPATVDVFEKVANLDSLFTYGVNNSMIQIESGGVYSVGISLILVMFAGVFYWKRVTNQDRLIYLIGIINFICASKIFPWFLLQNTPVSVVQFPFRFLMISTLCLSIYAAKLSEQIKFTQDGYKYCSVLILVILFFGSWVSSVHTLLQTKYYQESWGSYYNWGTPFSRGKFFNVNSNNDQYTPKITLGSLTDLQKHIGTVNGKKQKMVVKSKPNQQIIEIPNVNENEKVTLPISYYKNYEVYQGNKKINVDKSDDGRINLILDKINKKVSVRYHYSVIDKISYVISIVTWITLLLSLIGWTKLFKNKVG</sequence>
<feature type="transmembrane region" description="Helical" evidence="1">
    <location>
        <begin position="161"/>
        <end position="178"/>
    </location>
</feature>
<feature type="transmembrane region" description="Helical" evidence="1">
    <location>
        <begin position="190"/>
        <end position="219"/>
    </location>
</feature>
<keyword evidence="1" id="KW-0472">Membrane</keyword>
<feature type="transmembrane region" description="Helical" evidence="1">
    <location>
        <begin position="320"/>
        <end position="339"/>
    </location>
</feature>
<reference evidence="3 4" key="1">
    <citation type="journal article" date="2015" name="Genome Announc.">
        <title>Expanding the biotechnology potential of lactobacilli through comparative genomics of 213 strains and associated genera.</title>
        <authorList>
            <person name="Sun Z."/>
            <person name="Harris H.M."/>
            <person name="McCann A."/>
            <person name="Guo C."/>
            <person name="Argimon S."/>
            <person name="Zhang W."/>
            <person name="Yang X."/>
            <person name="Jeffery I.B."/>
            <person name="Cooney J.C."/>
            <person name="Kagawa T.F."/>
            <person name="Liu W."/>
            <person name="Song Y."/>
            <person name="Salvetti E."/>
            <person name="Wrobel A."/>
            <person name="Rasinkangas P."/>
            <person name="Parkhill J."/>
            <person name="Rea M.C."/>
            <person name="O'Sullivan O."/>
            <person name="Ritari J."/>
            <person name="Douillard F.P."/>
            <person name="Paul Ross R."/>
            <person name="Yang R."/>
            <person name="Briner A.E."/>
            <person name="Felis G.E."/>
            <person name="de Vos W.M."/>
            <person name="Barrangou R."/>
            <person name="Klaenhammer T.R."/>
            <person name="Caufield P.W."/>
            <person name="Cui Y."/>
            <person name="Zhang H."/>
            <person name="O'Toole P.W."/>
        </authorList>
    </citation>
    <scope>NUCLEOTIDE SEQUENCE [LARGE SCALE GENOMIC DNA]</scope>
    <source>
        <strain evidence="3 4">DSM 18793</strain>
    </source>
</reference>
<protein>
    <recommendedName>
        <fullName evidence="2">Membrane protein 6-pyruvoyl-tetrahydropterin synthase-related domain-containing protein</fullName>
    </recommendedName>
</protein>
<name>A0A0R1UPW7_9LACO</name>
<keyword evidence="1" id="KW-0812">Transmembrane</keyword>
<accession>A0A0R1UPW7</accession>
<feature type="transmembrane region" description="Helical" evidence="1">
    <location>
        <begin position="231"/>
        <end position="250"/>
    </location>
</feature>
<feature type="transmembrane region" description="Helical" evidence="1">
    <location>
        <begin position="539"/>
        <end position="558"/>
    </location>
</feature>
<comment type="caution">
    <text evidence="3">The sequence shown here is derived from an EMBL/GenBank/DDBJ whole genome shotgun (WGS) entry which is preliminary data.</text>
</comment>
<evidence type="ECO:0000313" key="4">
    <source>
        <dbReference type="Proteomes" id="UP000051084"/>
    </source>
</evidence>
<dbReference type="OrthoDB" id="9784157at2"/>
<keyword evidence="1" id="KW-1133">Transmembrane helix</keyword>
<dbReference type="PATRIC" id="fig|1423742.4.peg.863"/>
<proteinExistence type="predicted"/>
<feature type="transmembrane region" description="Helical" evidence="1">
    <location>
        <begin position="106"/>
        <end position="125"/>
    </location>
</feature>
<feature type="domain" description="Membrane protein 6-pyruvoyl-tetrahydropterin synthase-related" evidence="2">
    <location>
        <begin position="92"/>
        <end position="400"/>
    </location>
</feature>
<dbReference type="InterPro" id="IPR018776">
    <property type="entry name" value="Membrane_prot_PTPS-rel_domain"/>
</dbReference>
<dbReference type="AlphaFoldDB" id="A0A0R1UPW7"/>
<organism evidence="3 4">
    <name type="scientific">Limosilactobacillus equigenerosi DSM 18793 = JCM 14505</name>
    <dbReference type="NCBI Taxonomy" id="1423742"/>
    <lineage>
        <taxon>Bacteria</taxon>
        <taxon>Bacillati</taxon>
        <taxon>Bacillota</taxon>
        <taxon>Bacilli</taxon>
        <taxon>Lactobacillales</taxon>
        <taxon>Lactobacillaceae</taxon>
        <taxon>Limosilactobacillus</taxon>
    </lineage>
</organism>
<feature type="transmembrane region" description="Helical" evidence="1">
    <location>
        <begin position="351"/>
        <end position="368"/>
    </location>
</feature>
<evidence type="ECO:0000313" key="3">
    <source>
        <dbReference type="EMBL" id="KRL95241.1"/>
    </source>
</evidence>
<evidence type="ECO:0000259" key="2">
    <source>
        <dbReference type="Pfam" id="PF10131"/>
    </source>
</evidence>